<reference evidence="3 4" key="1">
    <citation type="submission" date="2014-08" db="EMBL/GenBank/DDBJ databases">
        <title>Chaperone-usher fimbriae in a diverse selection of Gallibacterium genomes.</title>
        <authorList>
            <person name="Kudirkiene E."/>
            <person name="Bager R.J."/>
            <person name="Johnson T.J."/>
            <person name="Bojesen A.M."/>
        </authorList>
    </citation>
    <scope>NUCLEOTIDE SEQUENCE [LARGE SCALE GENOMIC DNA]</scope>
    <source>
        <strain evidence="3 4">CCM5976</strain>
    </source>
</reference>
<dbReference type="SUPFAM" id="SSF143456">
    <property type="entry name" value="VC0467-like"/>
    <property type="match status" value="1"/>
</dbReference>
<dbReference type="Gene3D" id="3.30.70.1300">
    <property type="entry name" value="VC0467-like domains"/>
    <property type="match status" value="1"/>
</dbReference>
<accession>A0A0A2XL50</accession>
<dbReference type="Gene3D" id="3.40.1740.10">
    <property type="entry name" value="VC0467-like"/>
    <property type="match status" value="1"/>
</dbReference>
<protein>
    <recommendedName>
        <fullName evidence="2">UPF0301 protein P375_03895</fullName>
    </recommendedName>
</protein>
<comment type="similarity">
    <text evidence="1 2">Belongs to the UPF0301 (AlgH) family.</text>
</comment>
<dbReference type="Proteomes" id="UP000030418">
    <property type="component" value="Unassembled WGS sequence"/>
</dbReference>
<evidence type="ECO:0000256" key="2">
    <source>
        <dbReference type="HAMAP-Rule" id="MF_00758"/>
    </source>
</evidence>
<dbReference type="PANTHER" id="PTHR30327:SF1">
    <property type="entry name" value="UPF0301 PROTEIN YQGE"/>
    <property type="match status" value="1"/>
</dbReference>
<dbReference type="EMBL" id="JPXY01000017">
    <property type="protein sequence ID" value="KGQ32943.1"/>
    <property type="molecule type" value="Genomic_DNA"/>
</dbReference>
<dbReference type="Pfam" id="PF02622">
    <property type="entry name" value="DUF179"/>
    <property type="match status" value="1"/>
</dbReference>
<dbReference type="PANTHER" id="PTHR30327">
    <property type="entry name" value="UNCHARACTERIZED PROTEIN YQGE"/>
    <property type="match status" value="1"/>
</dbReference>
<evidence type="ECO:0000256" key="1">
    <source>
        <dbReference type="ARBA" id="ARBA00009600"/>
    </source>
</evidence>
<dbReference type="NCBIfam" id="NF001266">
    <property type="entry name" value="PRK00228.1-1"/>
    <property type="match status" value="1"/>
</dbReference>
<sequence length="186" mass="21217">MTLQNQFLVAMPDLDDPFFQRSVVYICEDNEQGSMGLVINQPTDLSLAEMMAKMNHLMPTEPQYPEKMIFAGGPVNIEQGFVLHTITNKNYRYSFAINDDLMLTTSSDILLSLNSEDAPKNYFIALGCALWQPEQLADEIKNNDWLTVPADYNILFKLPFDQRWQAANKLLGINQSYELSHEMGRA</sequence>
<organism evidence="3 4">
    <name type="scientific">Gallibacterium genomosp. 2</name>
    <dbReference type="NCBI Taxonomy" id="155517"/>
    <lineage>
        <taxon>Bacteria</taxon>
        <taxon>Pseudomonadati</taxon>
        <taxon>Pseudomonadota</taxon>
        <taxon>Gammaproteobacteria</taxon>
        <taxon>Pasteurellales</taxon>
        <taxon>Pasteurellaceae</taxon>
        <taxon>Gallibacterium</taxon>
    </lineage>
</organism>
<comment type="caution">
    <text evidence="3">The sequence shown here is derived from an EMBL/GenBank/DDBJ whole genome shotgun (WGS) entry which is preliminary data.</text>
</comment>
<name>A0A0A2XL50_9PAST</name>
<dbReference type="RefSeq" id="WP_039134546.1">
    <property type="nucleotide sequence ID" value="NZ_JPXY01000017.1"/>
</dbReference>
<evidence type="ECO:0000313" key="3">
    <source>
        <dbReference type="EMBL" id="KGQ32943.1"/>
    </source>
</evidence>
<proteinExistence type="inferred from homology"/>
<dbReference type="HAMAP" id="MF_00758">
    <property type="entry name" value="UPF0301"/>
    <property type="match status" value="1"/>
</dbReference>
<gene>
    <name evidence="3" type="ORF">P375_03895</name>
</gene>
<evidence type="ECO:0000313" key="4">
    <source>
        <dbReference type="Proteomes" id="UP000030418"/>
    </source>
</evidence>
<keyword evidence="4" id="KW-1185">Reference proteome</keyword>
<dbReference type="AlphaFoldDB" id="A0A0A2XL50"/>
<dbReference type="GO" id="GO:0005829">
    <property type="term" value="C:cytosol"/>
    <property type="evidence" value="ECO:0007669"/>
    <property type="project" value="TreeGrafter"/>
</dbReference>
<dbReference type="InterPro" id="IPR003774">
    <property type="entry name" value="AlgH-like"/>
</dbReference>